<dbReference type="HAMAP" id="MF_00149">
    <property type="entry name" value="DNA_mis_repair"/>
    <property type="match status" value="1"/>
</dbReference>
<sequence>MRRIMFPCAGYLASSKLLYFRNLKVVFEKSETAFFFVRKPVTVAPMSDISRENLPASAGIIKLLSERTINRIAAGEVVERPASAVKELVENSIDAGATRIDVVVWDGGRDLIQVTDDGCGMSADELTLAVERHATSKLTDEDLVNIGSLGFRGEALASIGSVAKLSILSRAGDSEEAWIVRVEGGKKQPPEPAAFGGGTRIEVRDLFYATPARLKFLKTARTEYGQISDTLKRLAMAHPEVSFSLSDGTRTTFKAPHVAGLEADPRLERLSVVLGRDFRENAVEIKADREGLQLTGFAGLPTFSRGNAQHQYLFVNGRPVKDKLLSGAVRGAYQDYLARDRYPLLALFLDVPPAFVDVNVHPAKAEVRFRDAGLVRGLIVSALRHALADAGHRASTTVAGAALGAMRPQSSLPWGQPNRDRPQLPSGFAAAAEAMQAPHYSAGSAPGLDGYGGNRPAHGMSDTGQLGFGARTEMVTPSARSVDMSDVSGREEQAQDYPLGAARGQVHATYIVSQTSDGIIIVDQHAAHERLVYERMKKSMAATGVARQTLLLPEVVELDDMAADRLIARADELADLGLIVEGFGEGAVVVREVPAMLGKLDVAGLIRDLADELTELDQALSLKEKLEEVCGTMACHGSVRAGRRLTVEEMNALLREMEATPHSGQCNHGRPTYVELKLADIERLFGRR</sequence>
<dbReference type="GO" id="GO:0030983">
    <property type="term" value="F:mismatched DNA binding"/>
    <property type="evidence" value="ECO:0007669"/>
    <property type="project" value="InterPro"/>
</dbReference>
<dbReference type="Gene3D" id="3.30.1370.100">
    <property type="entry name" value="MutL, C-terminal domain, regulatory subdomain"/>
    <property type="match status" value="1"/>
</dbReference>
<dbReference type="InterPro" id="IPR042120">
    <property type="entry name" value="MutL_C_dimsub"/>
</dbReference>
<dbReference type="GO" id="GO:0005524">
    <property type="term" value="F:ATP binding"/>
    <property type="evidence" value="ECO:0007669"/>
    <property type="project" value="InterPro"/>
</dbReference>
<dbReference type="InterPro" id="IPR042121">
    <property type="entry name" value="MutL_C_regsub"/>
</dbReference>
<reference evidence="9" key="2">
    <citation type="submission" date="2020-09" db="EMBL/GenBank/DDBJ databases">
        <authorList>
            <person name="Sun Q."/>
            <person name="Kim S."/>
        </authorList>
    </citation>
    <scope>NUCLEOTIDE SEQUENCE</scope>
    <source>
        <strain evidence="9">KCTC 42590</strain>
    </source>
</reference>
<dbReference type="GO" id="GO:0140664">
    <property type="term" value="F:ATP-dependent DNA damage sensor activity"/>
    <property type="evidence" value="ECO:0007669"/>
    <property type="project" value="InterPro"/>
</dbReference>
<evidence type="ECO:0000256" key="1">
    <source>
        <dbReference type="ARBA" id="ARBA00006082"/>
    </source>
</evidence>
<dbReference type="InterPro" id="IPR037198">
    <property type="entry name" value="MutL_C_sf"/>
</dbReference>
<dbReference type="NCBIfam" id="NF000953">
    <property type="entry name" value="PRK00095.2-4"/>
    <property type="match status" value="1"/>
</dbReference>
<comment type="function">
    <text evidence="5">This protein is involved in the repair of mismatches in DNA. It is required for dam-dependent methyl-directed DNA mismatch repair. May act as a 'molecular matchmaker', a protein that promotes the formation of a stable complex between two or more DNA-binding proteins in an ATP-dependent manner without itself being part of a final effector complex.</text>
</comment>
<dbReference type="PROSITE" id="PS00058">
    <property type="entry name" value="DNA_MISMATCH_REPAIR_1"/>
    <property type="match status" value="1"/>
</dbReference>
<dbReference type="CDD" id="cd16926">
    <property type="entry name" value="HATPase_MutL-MLH-PMS-like"/>
    <property type="match status" value="1"/>
</dbReference>
<evidence type="ECO:0000256" key="2">
    <source>
        <dbReference type="ARBA" id="ARBA00021975"/>
    </source>
</evidence>
<dbReference type="SUPFAM" id="SSF118116">
    <property type="entry name" value="DNA mismatch repair protein MutL"/>
    <property type="match status" value="1"/>
</dbReference>
<dbReference type="InterPro" id="IPR014762">
    <property type="entry name" value="DNA_mismatch_repair_CS"/>
</dbReference>
<evidence type="ECO:0000256" key="3">
    <source>
        <dbReference type="ARBA" id="ARBA00022763"/>
    </source>
</evidence>
<dbReference type="NCBIfam" id="TIGR00585">
    <property type="entry name" value="mutl"/>
    <property type="match status" value="1"/>
</dbReference>
<dbReference type="EMBL" id="BNCI01000001">
    <property type="protein sequence ID" value="GHF17088.1"/>
    <property type="molecule type" value="Genomic_DNA"/>
</dbReference>
<dbReference type="InterPro" id="IPR038973">
    <property type="entry name" value="MutL/Mlh/Pms-like"/>
</dbReference>
<dbReference type="Gene3D" id="3.30.1540.20">
    <property type="entry name" value="MutL, C-terminal domain, dimerisation subdomain"/>
    <property type="match status" value="1"/>
</dbReference>
<keyword evidence="3 5" id="KW-0227">DNA damage</keyword>
<comment type="caution">
    <text evidence="9">The sequence shown here is derived from an EMBL/GenBank/DDBJ whole genome shotgun (WGS) entry which is preliminary data.</text>
</comment>
<dbReference type="SMART" id="SM00853">
    <property type="entry name" value="MutL_C"/>
    <property type="match status" value="1"/>
</dbReference>
<dbReference type="SMART" id="SM01340">
    <property type="entry name" value="DNA_mis_repair"/>
    <property type="match status" value="1"/>
</dbReference>
<dbReference type="FunFam" id="3.30.565.10:FF:000003">
    <property type="entry name" value="DNA mismatch repair endonuclease MutL"/>
    <property type="match status" value="1"/>
</dbReference>
<comment type="similarity">
    <text evidence="1 5">Belongs to the DNA mismatch repair MutL/HexB family.</text>
</comment>
<evidence type="ECO:0000259" key="8">
    <source>
        <dbReference type="SMART" id="SM01340"/>
    </source>
</evidence>
<feature type="region of interest" description="Disordered" evidence="6">
    <location>
        <begin position="445"/>
        <end position="467"/>
    </location>
</feature>
<reference evidence="9" key="1">
    <citation type="journal article" date="2014" name="Int. J. Syst. Evol. Microbiol.">
        <title>Complete genome sequence of Corynebacterium casei LMG S-19264T (=DSM 44701T), isolated from a smear-ripened cheese.</title>
        <authorList>
            <consortium name="US DOE Joint Genome Institute (JGI-PGF)"/>
            <person name="Walter F."/>
            <person name="Albersmeier A."/>
            <person name="Kalinowski J."/>
            <person name="Ruckert C."/>
        </authorList>
    </citation>
    <scope>NUCLEOTIDE SEQUENCE</scope>
    <source>
        <strain evidence="9">KCTC 42590</strain>
    </source>
</reference>
<dbReference type="Proteomes" id="UP000630923">
    <property type="component" value="Unassembled WGS sequence"/>
</dbReference>
<dbReference type="InterPro" id="IPR014790">
    <property type="entry name" value="MutL_C"/>
</dbReference>
<feature type="domain" description="MutL C-terminal dimerisation" evidence="7">
    <location>
        <begin position="502"/>
        <end position="645"/>
    </location>
</feature>
<dbReference type="InterPro" id="IPR020568">
    <property type="entry name" value="Ribosomal_Su5_D2-typ_SF"/>
</dbReference>
<evidence type="ECO:0000256" key="6">
    <source>
        <dbReference type="SAM" id="MobiDB-lite"/>
    </source>
</evidence>
<keyword evidence="10" id="KW-1185">Reference proteome</keyword>
<gene>
    <name evidence="5 9" type="primary">mutL</name>
    <name evidence="9" type="ORF">GCM10017044_09310</name>
</gene>
<dbReference type="GO" id="GO:0016887">
    <property type="term" value="F:ATP hydrolysis activity"/>
    <property type="evidence" value="ECO:0007669"/>
    <property type="project" value="InterPro"/>
</dbReference>
<dbReference type="GO" id="GO:0006298">
    <property type="term" value="P:mismatch repair"/>
    <property type="evidence" value="ECO:0007669"/>
    <property type="project" value="UniProtKB-UniRule"/>
</dbReference>
<feature type="domain" description="DNA mismatch repair protein S5" evidence="8">
    <location>
        <begin position="270"/>
        <end position="388"/>
    </location>
</feature>
<organism evidence="9 10">
    <name type="scientific">Kordiimonas sediminis</name>
    <dbReference type="NCBI Taxonomy" id="1735581"/>
    <lineage>
        <taxon>Bacteria</taxon>
        <taxon>Pseudomonadati</taxon>
        <taxon>Pseudomonadota</taxon>
        <taxon>Alphaproteobacteria</taxon>
        <taxon>Kordiimonadales</taxon>
        <taxon>Kordiimonadaceae</taxon>
        <taxon>Kordiimonas</taxon>
    </lineage>
</organism>
<dbReference type="InterPro" id="IPR013507">
    <property type="entry name" value="DNA_mismatch_S5_2-like"/>
</dbReference>
<dbReference type="Pfam" id="PF13589">
    <property type="entry name" value="HATPase_c_3"/>
    <property type="match status" value="1"/>
</dbReference>
<dbReference type="PANTHER" id="PTHR10073">
    <property type="entry name" value="DNA MISMATCH REPAIR PROTEIN MLH, PMS, MUTL"/>
    <property type="match status" value="1"/>
</dbReference>
<dbReference type="InterPro" id="IPR002099">
    <property type="entry name" value="MutL/Mlh/PMS"/>
</dbReference>
<proteinExistence type="inferred from homology"/>
<dbReference type="InterPro" id="IPR014721">
    <property type="entry name" value="Ribsml_uS5_D2-typ_fold_subgr"/>
</dbReference>
<dbReference type="Gene3D" id="3.30.565.10">
    <property type="entry name" value="Histidine kinase-like ATPase, C-terminal domain"/>
    <property type="match status" value="1"/>
</dbReference>
<accession>A0A919E6H3</accession>
<protein>
    <recommendedName>
        <fullName evidence="2 5">DNA mismatch repair protein MutL</fullName>
    </recommendedName>
</protein>
<evidence type="ECO:0000259" key="7">
    <source>
        <dbReference type="SMART" id="SM00853"/>
    </source>
</evidence>
<dbReference type="GO" id="GO:0032300">
    <property type="term" value="C:mismatch repair complex"/>
    <property type="evidence" value="ECO:0007669"/>
    <property type="project" value="InterPro"/>
</dbReference>
<dbReference type="AlphaFoldDB" id="A0A919E6H3"/>
<dbReference type="SUPFAM" id="SSF54211">
    <property type="entry name" value="Ribosomal protein S5 domain 2-like"/>
    <property type="match status" value="1"/>
</dbReference>
<evidence type="ECO:0000313" key="10">
    <source>
        <dbReference type="Proteomes" id="UP000630923"/>
    </source>
</evidence>
<dbReference type="InterPro" id="IPR020667">
    <property type="entry name" value="DNA_mismatch_repair_MutL"/>
</dbReference>
<dbReference type="PANTHER" id="PTHR10073:SF12">
    <property type="entry name" value="DNA MISMATCH REPAIR PROTEIN MLH1"/>
    <property type="match status" value="1"/>
</dbReference>
<evidence type="ECO:0000256" key="4">
    <source>
        <dbReference type="ARBA" id="ARBA00023204"/>
    </source>
</evidence>
<dbReference type="Pfam" id="PF08676">
    <property type="entry name" value="MutL_C"/>
    <property type="match status" value="1"/>
</dbReference>
<dbReference type="Gene3D" id="3.30.230.10">
    <property type="match status" value="1"/>
</dbReference>
<evidence type="ECO:0000256" key="5">
    <source>
        <dbReference type="HAMAP-Rule" id="MF_00149"/>
    </source>
</evidence>
<dbReference type="SUPFAM" id="SSF55874">
    <property type="entry name" value="ATPase domain of HSP90 chaperone/DNA topoisomerase II/histidine kinase"/>
    <property type="match status" value="1"/>
</dbReference>
<dbReference type="Pfam" id="PF01119">
    <property type="entry name" value="DNA_mis_repair"/>
    <property type="match status" value="1"/>
</dbReference>
<dbReference type="CDD" id="cd00782">
    <property type="entry name" value="MutL_Trans"/>
    <property type="match status" value="1"/>
</dbReference>
<evidence type="ECO:0000313" key="9">
    <source>
        <dbReference type="EMBL" id="GHF17088.1"/>
    </source>
</evidence>
<name>A0A919E6H3_9PROT</name>
<keyword evidence="4 5" id="KW-0234">DNA repair</keyword>
<dbReference type="InterPro" id="IPR036890">
    <property type="entry name" value="HATPase_C_sf"/>
</dbReference>